<proteinExistence type="predicted"/>
<sequence length="74" mass="7855">MTALATVIPLPHKESKPIDRAAVSPEPVQLYGLIVIALLLHVPAMEQTGAPCSACAQAWPCPQVRLACRLLDGL</sequence>
<comment type="caution">
    <text evidence="1">The sequence shown here is derived from an EMBL/GenBank/DDBJ whole genome shotgun (WGS) entry which is preliminary data.</text>
</comment>
<evidence type="ECO:0000313" key="1">
    <source>
        <dbReference type="EMBL" id="TKG62341.1"/>
    </source>
</evidence>
<name>A0ABY2RWJ9_9PSEU</name>
<evidence type="ECO:0000313" key="2">
    <source>
        <dbReference type="Proteomes" id="UP000309992"/>
    </source>
</evidence>
<gene>
    <name evidence="1" type="ORF">FCN18_32000</name>
</gene>
<dbReference type="RefSeq" id="WP_137096829.1">
    <property type="nucleotide sequence ID" value="NZ_SWMS01000027.1"/>
</dbReference>
<dbReference type="EMBL" id="SWMS01000027">
    <property type="protein sequence ID" value="TKG62341.1"/>
    <property type="molecule type" value="Genomic_DNA"/>
</dbReference>
<accession>A0ABY2RWJ9</accession>
<reference evidence="1 2" key="1">
    <citation type="journal article" date="2015" name="Antonie Van Leeuwenhoek">
        <title>Prauserella endophytica sp. nov., an endophytic actinobacterium isolated from Tamarix taklamakanensis.</title>
        <authorList>
            <person name="Liu J.M."/>
            <person name="Habden X."/>
            <person name="Guo L."/>
            <person name="Tuo L."/>
            <person name="Jiang Z.K."/>
            <person name="Liu S.W."/>
            <person name="Liu X.F."/>
            <person name="Chen L."/>
            <person name="Li R.F."/>
            <person name="Zhang Y.Q."/>
            <person name="Sun C.H."/>
        </authorList>
    </citation>
    <scope>NUCLEOTIDE SEQUENCE [LARGE SCALE GENOMIC DNA]</scope>
    <source>
        <strain evidence="1 2">CGMCC 4.7182</strain>
    </source>
</reference>
<organism evidence="1 2">
    <name type="scientific">Prauserella endophytica</name>
    <dbReference type="NCBI Taxonomy" id="1592324"/>
    <lineage>
        <taxon>Bacteria</taxon>
        <taxon>Bacillati</taxon>
        <taxon>Actinomycetota</taxon>
        <taxon>Actinomycetes</taxon>
        <taxon>Pseudonocardiales</taxon>
        <taxon>Pseudonocardiaceae</taxon>
        <taxon>Prauserella</taxon>
        <taxon>Prauserella coralliicola group</taxon>
    </lineage>
</organism>
<dbReference type="Proteomes" id="UP000309992">
    <property type="component" value="Unassembled WGS sequence"/>
</dbReference>
<keyword evidence="2" id="KW-1185">Reference proteome</keyword>
<protein>
    <submittedName>
        <fullName evidence="1">Uncharacterized protein</fullName>
    </submittedName>
</protein>